<dbReference type="AlphaFoldDB" id="A0A090T5F1"/>
<reference evidence="1 2" key="1">
    <citation type="submission" date="2014-09" db="EMBL/GenBank/DDBJ databases">
        <title>Vibrio maritimus JCM 19240. (C210) whole genome shotgun sequence.</title>
        <authorList>
            <person name="Sawabe T."/>
            <person name="Meirelles P."/>
            <person name="Nakanishi M."/>
            <person name="Sayaka M."/>
            <person name="Hattori M."/>
            <person name="Ohkuma M."/>
        </authorList>
    </citation>
    <scope>NUCLEOTIDE SEQUENCE [LARGE SCALE GENOMIC DNA]</scope>
    <source>
        <strain evidence="1 2">JCM 19240</strain>
    </source>
</reference>
<name>A0A090T5F1_9VIBR</name>
<proteinExistence type="predicted"/>
<dbReference type="EMBL" id="BBMT01000004">
    <property type="protein sequence ID" value="GAL33964.1"/>
    <property type="molecule type" value="Genomic_DNA"/>
</dbReference>
<organism evidence="1 2">
    <name type="scientific">Vibrio maritimus</name>
    <dbReference type="NCBI Taxonomy" id="990268"/>
    <lineage>
        <taxon>Bacteria</taxon>
        <taxon>Pseudomonadati</taxon>
        <taxon>Pseudomonadota</taxon>
        <taxon>Gammaproteobacteria</taxon>
        <taxon>Vibrionales</taxon>
        <taxon>Vibrionaceae</taxon>
        <taxon>Vibrio</taxon>
    </lineage>
</organism>
<comment type="caution">
    <text evidence="1">The sequence shown here is derived from an EMBL/GenBank/DDBJ whole genome shotgun (WGS) entry which is preliminary data.</text>
</comment>
<accession>A0A090T5F1</accession>
<protein>
    <submittedName>
        <fullName evidence="1">Uncharacterized protein</fullName>
    </submittedName>
</protein>
<evidence type="ECO:0000313" key="1">
    <source>
        <dbReference type="EMBL" id="GAL33964.1"/>
    </source>
</evidence>
<gene>
    <name evidence="1" type="ORF">JCM19240_872</name>
</gene>
<keyword evidence="2" id="KW-1185">Reference proteome</keyword>
<sequence length="42" mass="5105">MLVDDNKIIIFKLNIEHERRNFELFGSDDTQKLPEEQLLVFR</sequence>
<reference evidence="1 2" key="2">
    <citation type="submission" date="2014-09" db="EMBL/GenBank/DDBJ databases">
        <authorList>
            <consortium name="NBRP consortium"/>
            <person name="Sawabe T."/>
            <person name="Meirelles P."/>
            <person name="Nakanishi M."/>
            <person name="Sayaka M."/>
            <person name="Hattori M."/>
            <person name="Ohkuma M."/>
        </authorList>
    </citation>
    <scope>NUCLEOTIDE SEQUENCE [LARGE SCALE GENOMIC DNA]</scope>
    <source>
        <strain evidence="1 2">JCM 19240</strain>
    </source>
</reference>
<evidence type="ECO:0000313" key="2">
    <source>
        <dbReference type="Proteomes" id="UP000029224"/>
    </source>
</evidence>
<dbReference type="Proteomes" id="UP000029224">
    <property type="component" value="Unassembled WGS sequence"/>
</dbReference>